<comment type="caution">
    <text evidence="3">The sequence shown here is derived from an EMBL/GenBank/DDBJ whole genome shotgun (WGS) entry which is preliminary data.</text>
</comment>
<keyword evidence="1" id="KW-1133">Transmembrane helix</keyword>
<feature type="transmembrane region" description="Helical" evidence="1">
    <location>
        <begin position="26"/>
        <end position="53"/>
    </location>
</feature>
<keyword evidence="1" id="KW-0812">Transmembrane</keyword>
<evidence type="ECO:0000313" key="4">
    <source>
        <dbReference type="Proteomes" id="UP000239388"/>
    </source>
</evidence>
<accession>A0A2S8FWS5</accession>
<feature type="domain" description="DUF1559" evidence="2">
    <location>
        <begin position="55"/>
        <end position="301"/>
    </location>
</feature>
<evidence type="ECO:0000256" key="1">
    <source>
        <dbReference type="SAM" id="Phobius"/>
    </source>
</evidence>
<name>A0A2S8FWS5_9BACT</name>
<dbReference type="InterPro" id="IPR011453">
    <property type="entry name" value="DUF1559"/>
</dbReference>
<dbReference type="Pfam" id="PF07596">
    <property type="entry name" value="SBP_bac_10"/>
    <property type="match status" value="1"/>
</dbReference>
<dbReference type="AlphaFoldDB" id="A0A2S8FWS5"/>
<dbReference type="NCBIfam" id="TIGR04294">
    <property type="entry name" value="pre_pil_HX9DG"/>
    <property type="match status" value="1"/>
</dbReference>
<organism evidence="3 4">
    <name type="scientific">Blastopirellula marina</name>
    <dbReference type="NCBI Taxonomy" id="124"/>
    <lineage>
        <taxon>Bacteria</taxon>
        <taxon>Pseudomonadati</taxon>
        <taxon>Planctomycetota</taxon>
        <taxon>Planctomycetia</taxon>
        <taxon>Pirellulales</taxon>
        <taxon>Pirellulaceae</taxon>
        <taxon>Blastopirellula</taxon>
    </lineage>
</organism>
<dbReference type="PANTHER" id="PTHR30093:SF2">
    <property type="entry name" value="TYPE II SECRETION SYSTEM PROTEIN H"/>
    <property type="match status" value="1"/>
</dbReference>
<sequence length="330" mass="36020">MTETTDSHLNDSLEEANDQFDRTRTVWVIAFVVGVTLLLGCVLGGPLVTFLLYSRESARRTQCEAHLRELAVNMDAYYGVHGAFPAGWDVAPDEDPPLPGWGWPAKVLTVTNAVYPNADALEESLGKVLLQNDQRMELLQEVMTEYLCPADDIYAFQGENHPDRRWVHDGQPVPFGLTTYVGNVGHLHDVAGAQPNTGIFFGNSHITIEQVTDGQAFTIMIGERDLTNCRAGSWPGVPDPMSHDGGPSIWSVVAGAKPKINAPPWNSDTECGEGFSSFHPGGVNVLLVDGSVKFLSNNIDSHWTADPHSDQLGVLQRMMIRDDGQSVPGE</sequence>
<evidence type="ECO:0000259" key="2">
    <source>
        <dbReference type="Pfam" id="PF07596"/>
    </source>
</evidence>
<dbReference type="InterPro" id="IPR027558">
    <property type="entry name" value="Pre_pil_HX9DG_C"/>
</dbReference>
<proteinExistence type="predicted"/>
<dbReference type="OrthoDB" id="250444at2"/>
<reference evidence="3 4" key="1">
    <citation type="submission" date="2018-02" db="EMBL/GenBank/DDBJ databases">
        <title>Comparative genomes isolates from brazilian mangrove.</title>
        <authorList>
            <person name="Araujo J.E."/>
            <person name="Taketani R.G."/>
            <person name="Silva M.C.P."/>
            <person name="Loureco M.V."/>
            <person name="Andreote F.D."/>
        </authorList>
    </citation>
    <scope>NUCLEOTIDE SEQUENCE [LARGE SCALE GENOMIC DNA]</scope>
    <source>
        <strain evidence="3 4">NAP PRIS-MGV</strain>
    </source>
</reference>
<dbReference type="RefSeq" id="WP_105354359.1">
    <property type="nucleotide sequence ID" value="NZ_PUIB01000012.1"/>
</dbReference>
<dbReference type="EMBL" id="PUIB01000012">
    <property type="protein sequence ID" value="PQO36636.1"/>
    <property type="molecule type" value="Genomic_DNA"/>
</dbReference>
<protein>
    <recommendedName>
        <fullName evidence="2">DUF1559 domain-containing protein</fullName>
    </recommendedName>
</protein>
<keyword evidence="1" id="KW-0472">Membrane</keyword>
<gene>
    <name evidence="3" type="ORF">C5Y98_11615</name>
</gene>
<evidence type="ECO:0000313" key="3">
    <source>
        <dbReference type="EMBL" id="PQO36636.1"/>
    </source>
</evidence>
<dbReference type="Proteomes" id="UP000239388">
    <property type="component" value="Unassembled WGS sequence"/>
</dbReference>
<dbReference type="PANTHER" id="PTHR30093">
    <property type="entry name" value="GENERAL SECRETION PATHWAY PROTEIN G"/>
    <property type="match status" value="1"/>
</dbReference>